<keyword evidence="9" id="KW-1185">Reference proteome</keyword>
<proteinExistence type="inferred from homology"/>
<evidence type="ECO:0000256" key="6">
    <source>
        <dbReference type="ARBA" id="ARBA00023204"/>
    </source>
</evidence>
<dbReference type="GO" id="GO:0032993">
    <property type="term" value="C:protein-DNA complex"/>
    <property type="evidence" value="ECO:0007669"/>
    <property type="project" value="TreeGrafter"/>
</dbReference>
<feature type="domain" description="HhH-GPD" evidence="7">
    <location>
        <begin position="132"/>
        <end position="297"/>
    </location>
</feature>
<keyword evidence="4" id="KW-0227">DNA damage</keyword>
<comment type="caution">
    <text evidence="8">The sequence shown here is derived from an EMBL/GenBank/DDBJ whole genome shotgun (WGS) entry which is preliminary data.</text>
</comment>
<evidence type="ECO:0000313" key="9">
    <source>
        <dbReference type="Proteomes" id="UP000294850"/>
    </source>
</evidence>
<dbReference type="PANTHER" id="PTHR43003:SF12">
    <property type="entry name" value="DNA-3-METHYLADENINE GLYCOSYLASE"/>
    <property type="match status" value="1"/>
</dbReference>
<dbReference type="OrthoDB" id="9785929at2"/>
<dbReference type="CDD" id="cd00056">
    <property type="entry name" value="ENDO3c"/>
    <property type="match status" value="1"/>
</dbReference>
<dbReference type="GO" id="GO:0008725">
    <property type="term" value="F:DNA-3-methyladenine glycosylase activity"/>
    <property type="evidence" value="ECO:0007669"/>
    <property type="project" value="TreeGrafter"/>
</dbReference>
<gene>
    <name evidence="8" type="ORF">E0F88_25660</name>
</gene>
<dbReference type="GO" id="GO:0005737">
    <property type="term" value="C:cytoplasm"/>
    <property type="evidence" value="ECO:0007669"/>
    <property type="project" value="TreeGrafter"/>
</dbReference>
<dbReference type="PANTHER" id="PTHR43003">
    <property type="entry name" value="DNA-3-METHYLADENINE GLYCOSYLASE"/>
    <property type="match status" value="1"/>
</dbReference>
<evidence type="ECO:0000256" key="2">
    <source>
        <dbReference type="ARBA" id="ARBA00010817"/>
    </source>
</evidence>
<dbReference type="GO" id="GO:0008534">
    <property type="term" value="F:oxidized purine nucleobase lesion DNA N-glycosylase activity"/>
    <property type="evidence" value="ECO:0007669"/>
    <property type="project" value="InterPro"/>
</dbReference>
<reference evidence="8 9" key="1">
    <citation type="submission" date="2019-03" db="EMBL/GenBank/DDBJ databases">
        <title>Dyadobacter AR-3-6 sp. nov., isolated from arctic soil.</title>
        <authorList>
            <person name="Chaudhary D.K."/>
        </authorList>
    </citation>
    <scope>NUCLEOTIDE SEQUENCE [LARGE SCALE GENOMIC DNA]</scope>
    <source>
        <strain evidence="8 9">AR-3-6</strain>
    </source>
</reference>
<keyword evidence="5" id="KW-0378">Hydrolase</keyword>
<dbReference type="InterPro" id="IPR012904">
    <property type="entry name" value="OGG_N"/>
</dbReference>
<evidence type="ECO:0000256" key="1">
    <source>
        <dbReference type="ARBA" id="ARBA00000086"/>
    </source>
</evidence>
<dbReference type="SUPFAM" id="SSF48150">
    <property type="entry name" value="DNA-glycosylase"/>
    <property type="match status" value="1"/>
</dbReference>
<dbReference type="InterPro" id="IPR051912">
    <property type="entry name" value="Alkylbase_DNA_Glycosylase/TA"/>
</dbReference>
<dbReference type="Proteomes" id="UP000294850">
    <property type="component" value="Unassembled WGS sequence"/>
</dbReference>
<dbReference type="GO" id="GO:0006285">
    <property type="term" value="P:base-excision repair, AP site formation"/>
    <property type="evidence" value="ECO:0007669"/>
    <property type="project" value="TreeGrafter"/>
</dbReference>
<protein>
    <recommendedName>
        <fullName evidence="3">DNA-3-methyladenine glycosylase II</fullName>
        <ecNumber evidence="3">3.2.2.21</ecNumber>
    </recommendedName>
</protein>
<dbReference type="EMBL" id="SMFL01000012">
    <property type="protein sequence ID" value="TDE11302.1"/>
    <property type="molecule type" value="Genomic_DNA"/>
</dbReference>
<dbReference type="Pfam" id="PF07934">
    <property type="entry name" value="OGG_N"/>
    <property type="match status" value="1"/>
</dbReference>
<name>A0A4R5DC55_9BACT</name>
<evidence type="ECO:0000313" key="8">
    <source>
        <dbReference type="EMBL" id="TDE11302.1"/>
    </source>
</evidence>
<dbReference type="EC" id="3.2.2.21" evidence="3"/>
<dbReference type="Pfam" id="PF00730">
    <property type="entry name" value="HhH-GPD"/>
    <property type="match status" value="1"/>
</dbReference>
<dbReference type="RefSeq" id="WP_131961149.1">
    <property type="nucleotide sequence ID" value="NZ_SMFL01000012.1"/>
</dbReference>
<comment type="similarity">
    <text evidence="2">Belongs to the alkylbase DNA glycosidase AlkA family.</text>
</comment>
<dbReference type="AlphaFoldDB" id="A0A4R5DC55"/>
<comment type="catalytic activity">
    <reaction evidence="1">
        <text>Hydrolysis of alkylated DNA, releasing 3-methyladenine, 3-methylguanine, 7-methylguanine and 7-methyladenine.</text>
        <dbReference type="EC" id="3.2.2.21"/>
    </reaction>
</comment>
<dbReference type="InterPro" id="IPR037046">
    <property type="entry name" value="AlkA_N_sf"/>
</dbReference>
<evidence type="ECO:0000259" key="7">
    <source>
        <dbReference type="SMART" id="SM00478"/>
    </source>
</evidence>
<dbReference type="InterPro" id="IPR011257">
    <property type="entry name" value="DNA_glycosylase"/>
</dbReference>
<accession>A0A4R5DC55</accession>
<dbReference type="GO" id="GO:0043916">
    <property type="term" value="F:DNA-7-methylguanine glycosylase activity"/>
    <property type="evidence" value="ECO:0007669"/>
    <property type="project" value="TreeGrafter"/>
</dbReference>
<sequence>MNINTQLVSVDNTFSFEECLWFLNRNFDDCLHEIKHDYIRKALLVEGKPVLIEIKKHLNGLVVEMLSGTPAPSGETYIREYVTEWLDLDRDLQPFYKLLANHAVLGYMPEKYAGLRLIGIPDLFEALVWSIIGQQINLTFAYKIKRRLVEAYGESIRFENKLYHIFPTSKSLANTEIQDLRQMQFSGKKADYLIGLAQLFDAGLMNKTRLAKLPDLSSRQKALTDIRGIGIWTANYALMKSLKETSSIPHGDAGLLNALKAHRIIEQKTDTESISYLFSGFSGWESYLVFYLWRSLAPTENEKLHSDINSI</sequence>
<dbReference type="FunFam" id="1.10.340.30:FF:000004">
    <property type="entry name" value="DNA-3-methyladenine glycosylase II"/>
    <property type="match status" value="1"/>
</dbReference>
<organism evidence="8 9">
    <name type="scientific">Dyadobacter psychrotolerans</name>
    <dbReference type="NCBI Taxonomy" id="2541721"/>
    <lineage>
        <taxon>Bacteria</taxon>
        <taxon>Pseudomonadati</taxon>
        <taxon>Bacteroidota</taxon>
        <taxon>Cytophagia</taxon>
        <taxon>Cytophagales</taxon>
        <taxon>Spirosomataceae</taxon>
        <taxon>Dyadobacter</taxon>
    </lineage>
</organism>
<evidence type="ECO:0000256" key="4">
    <source>
        <dbReference type="ARBA" id="ARBA00022763"/>
    </source>
</evidence>
<dbReference type="GO" id="GO:0006289">
    <property type="term" value="P:nucleotide-excision repair"/>
    <property type="evidence" value="ECO:0007669"/>
    <property type="project" value="InterPro"/>
</dbReference>
<keyword evidence="6" id="KW-0234">DNA repair</keyword>
<dbReference type="SMART" id="SM00478">
    <property type="entry name" value="ENDO3c"/>
    <property type="match status" value="1"/>
</dbReference>
<evidence type="ECO:0000256" key="5">
    <source>
        <dbReference type="ARBA" id="ARBA00022801"/>
    </source>
</evidence>
<dbReference type="GO" id="GO:0032131">
    <property type="term" value="F:alkylated DNA binding"/>
    <property type="evidence" value="ECO:0007669"/>
    <property type="project" value="TreeGrafter"/>
</dbReference>
<dbReference type="GO" id="GO:0006307">
    <property type="term" value="P:DNA alkylation repair"/>
    <property type="evidence" value="ECO:0007669"/>
    <property type="project" value="TreeGrafter"/>
</dbReference>
<dbReference type="InterPro" id="IPR003265">
    <property type="entry name" value="HhH-GPD_domain"/>
</dbReference>
<dbReference type="Gene3D" id="3.30.310.20">
    <property type="entry name" value="DNA-3-methyladenine glycosylase AlkA, N-terminal domain"/>
    <property type="match status" value="1"/>
</dbReference>
<evidence type="ECO:0000256" key="3">
    <source>
        <dbReference type="ARBA" id="ARBA00012000"/>
    </source>
</evidence>
<dbReference type="Gene3D" id="1.10.340.30">
    <property type="entry name" value="Hypothetical protein, domain 2"/>
    <property type="match status" value="1"/>
</dbReference>